<feature type="domain" description="NADPH-dependent FMN reductase-like" evidence="1">
    <location>
        <begin position="9"/>
        <end position="152"/>
    </location>
</feature>
<dbReference type="SUPFAM" id="SSF52218">
    <property type="entry name" value="Flavoproteins"/>
    <property type="match status" value="1"/>
</dbReference>
<dbReference type="GO" id="GO:0005829">
    <property type="term" value="C:cytosol"/>
    <property type="evidence" value="ECO:0007669"/>
    <property type="project" value="TreeGrafter"/>
</dbReference>
<dbReference type="InterPro" id="IPR050712">
    <property type="entry name" value="NAD(P)H-dep_reductase"/>
</dbReference>
<dbReference type="GO" id="GO:0010181">
    <property type="term" value="F:FMN binding"/>
    <property type="evidence" value="ECO:0007669"/>
    <property type="project" value="TreeGrafter"/>
</dbReference>
<proteinExistence type="predicted"/>
<sequence>MLEILSPVRLLGLPGSLRQASFSRATLIGLRDSLPEKVTLEIHEPQLPLYNEDDDRSNGPEQVLKFRDAIKNSDGVVIVTPEYNHGVPGVLKNALDWASRPFGRSVLAKKPTLAISVSSAFTGGVRAHAQLNETLLAIPALVAGGPQIVIGNIGEKIADGVLVDQPSLHFALAALRQMISMCRLSSSRLMA</sequence>
<dbReference type="Pfam" id="PF03358">
    <property type="entry name" value="FMN_red"/>
    <property type="match status" value="1"/>
</dbReference>
<dbReference type="OrthoDB" id="9812295at2"/>
<gene>
    <name evidence="2" type="ORF">SAMN05444170_1445</name>
</gene>
<accession>A0A1M7TDU3</accession>
<evidence type="ECO:0000313" key="3">
    <source>
        <dbReference type="Proteomes" id="UP000184096"/>
    </source>
</evidence>
<dbReference type="EMBL" id="LT670849">
    <property type="protein sequence ID" value="SHN68847.1"/>
    <property type="molecule type" value="Genomic_DNA"/>
</dbReference>
<dbReference type="InterPro" id="IPR029039">
    <property type="entry name" value="Flavoprotein-like_sf"/>
</dbReference>
<reference evidence="3" key="1">
    <citation type="submission" date="2016-11" db="EMBL/GenBank/DDBJ databases">
        <authorList>
            <person name="Varghese N."/>
            <person name="Submissions S."/>
        </authorList>
    </citation>
    <scope>NUCLEOTIDE SEQUENCE [LARGE SCALE GENOMIC DNA]</scope>
    <source>
        <strain evidence="3">GAS401</strain>
    </source>
</reference>
<dbReference type="InterPro" id="IPR005025">
    <property type="entry name" value="FMN_Rdtase-like_dom"/>
</dbReference>
<dbReference type="AlphaFoldDB" id="A0A1M7TDU3"/>
<dbReference type="RefSeq" id="WP_072817286.1">
    <property type="nucleotide sequence ID" value="NZ_LT670849.1"/>
</dbReference>
<dbReference type="Gene3D" id="3.40.50.360">
    <property type="match status" value="1"/>
</dbReference>
<dbReference type="PANTHER" id="PTHR30543">
    <property type="entry name" value="CHROMATE REDUCTASE"/>
    <property type="match status" value="1"/>
</dbReference>
<dbReference type="Proteomes" id="UP000184096">
    <property type="component" value="Chromosome I"/>
</dbReference>
<dbReference type="GO" id="GO:0016491">
    <property type="term" value="F:oxidoreductase activity"/>
    <property type="evidence" value="ECO:0007669"/>
    <property type="project" value="InterPro"/>
</dbReference>
<protein>
    <submittedName>
        <fullName evidence="2">Chromate reductase</fullName>
    </submittedName>
</protein>
<name>A0A1M7TDU3_9BRAD</name>
<organism evidence="2 3">
    <name type="scientific">Bradyrhizobium erythrophlei</name>
    <dbReference type="NCBI Taxonomy" id="1437360"/>
    <lineage>
        <taxon>Bacteria</taxon>
        <taxon>Pseudomonadati</taxon>
        <taxon>Pseudomonadota</taxon>
        <taxon>Alphaproteobacteria</taxon>
        <taxon>Hyphomicrobiales</taxon>
        <taxon>Nitrobacteraceae</taxon>
        <taxon>Bradyrhizobium</taxon>
    </lineage>
</organism>
<evidence type="ECO:0000259" key="1">
    <source>
        <dbReference type="Pfam" id="PF03358"/>
    </source>
</evidence>
<evidence type="ECO:0000313" key="2">
    <source>
        <dbReference type="EMBL" id="SHN68847.1"/>
    </source>
</evidence>
<keyword evidence="3" id="KW-1185">Reference proteome</keyword>
<dbReference type="PANTHER" id="PTHR30543:SF21">
    <property type="entry name" value="NAD(P)H-DEPENDENT FMN REDUCTASE LOT6"/>
    <property type="match status" value="1"/>
</dbReference>